<evidence type="ECO:0000313" key="2">
    <source>
        <dbReference type="EMBL" id="MEV4928063.1"/>
    </source>
</evidence>
<dbReference type="EMBL" id="JBFASG010000073">
    <property type="protein sequence ID" value="MEV4928063.1"/>
    <property type="molecule type" value="Genomic_DNA"/>
</dbReference>
<organism evidence="2 3">
    <name type="scientific">Streptomyces roseoverticillatus</name>
    <dbReference type="NCBI Taxonomy" id="66429"/>
    <lineage>
        <taxon>Bacteria</taxon>
        <taxon>Bacillati</taxon>
        <taxon>Actinomycetota</taxon>
        <taxon>Actinomycetes</taxon>
        <taxon>Kitasatosporales</taxon>
        <taxon>Streptomycetaceae</taxon>
        <taxon>Streptomyces</taxon>
    </lineage>
</organism>
<feature type="compositionally biased region" description="Low complexity" evidence="1">
    <location>
        <begin position="10"/>
        <end position="26"/>
    </location>
</feature>
<dbReference type="InterPro" id="IPR058118">
    <property type="entry name" value="Tpg"/>
</dbReference>
<comment type="caution">
    <text evidence="2">The sequence shown here is derived from an EMBL/GenBank/DDBJ whole genome shotgun (WGS) entry which is preliminary data.</text>
</comment>
<feature type="region of interest" description="Disordered" evidence="1">
    <location>
        <begin position="1"/>
        <end position="29"/>
    </location>
</feature>
<sequence length="133" mass="14546">MQRWNKGTHSPSKSASAKIKSEVSASWQPQVKARAEARARATGITVSARARFGFTSASGSSDDGRVRLITQHLSPAQSGAAFDAMRSGASEEELRQIIAEALGESYFRDQDTRAEGLDVRFTDVDYMDVRYGE</sequence>
<evidence type="ECO:0000256" key="1">
    <source>
        <dbReference type="SAM" id="MobiDB-lite"/>
    </source>
</evidence>
<reference evidence="2 3" key="1">
    <citation type="submission" date="2024-06" db="EMBL/GenBank/DDBJ databases">
        <title>The Natural Products Discovery Center: Release of the First 8490 Sequenced Strains for Exploring Actinobacteria Biosynthetic Diversity.</title>
        <authorList>
            <person name="Kalkreuter E."/>
            <person name="Kautsar S.A."/>
            <person name="Yang D."/>
            <person name="Bader C.D."/>
            <person name="Teijaro C.N."/>
            <person name="Fluegel L."/>
            <person name="Davis C.M."/>
            <person name="Simpson J.R."/>
            <person name="Lauterbach L."/>
            <person name="Steele A.D."/>
            <person name="Gui C."/>
            <person name="Meng S."/>
            <person name="Li G."/>
            <person name="Viehrig K."/>
            <person name="Ye F."/>
            <person name="Su P."/>
            <person name="Kiefer A.F."/>
            <person name="Nichols A."/>
            <person name="Cepeda A.J."/>
            <person name="Yan W."/>
            <person name="Fan B."/>
            <person name="Jiang Y."/>
            <person name="Adhikari A."/>
            <person name="Zheng C.-J."/>
            <person name="Schuster L."/>
            <person name="Cowan T.M."/>
            <person name="Smanski M.J."/>
            <person name="Chevrette M.G."/>
            <person name="De Carvalho L.P.S."/>
            <person name="Shen B."/>
        </authorList>
    </citation>
    <scope>NUCLEOTIDE SEQUENCE [LARGE SCALE GENOMIC DNA]</scope>
    <source>
        <strain evidence="2 3">NPDC053791</strain>
    </source>
</reference>
<proteinExistence type="predicted"/>
<accession>A0ABV3J5U2</accession>
<dbReference type="Proteomes" id="UP001552479">
    <property type="component" value="Unassembled WGS sequence"/>
</dbReference>
<dbReference type="NCBIfam" id="NF047541">
    <property type="entry name" value="telomere_Tpg"/>
    <property type="match status" value="1"/>
</dbReference>
<keyword evidence="3" id="KW-1185">Reference proteome</keyword>
<protein>
    <submittedName>
        <fullName evidence="2">XRE family transcriptional regulator</fullName>
    </submittedName>
</protein>
<name>A0ABV3J5U2_9ACTN</name>
<gene>
    <name evidence="2" type="ORF">AB0L03_35540</name>
</gene>
<evidence type="ECO:0000313" key="3">
    <source>
        <dbReference type="Proteomes" id="UP001552479"/>
    </source>
</evidence>